<keyword evidence="2" id="KW-1133">Transmembrane helix</keyword>
<proteinExistence type="predicted"/>
<keyword evidence="2" id="KW-0472">Membrane</keyword>
<feature type="transmembrane region" description="Helical" evidence="2">
    <location>
        <begin position="38"/>
        <end position="63"/>
    </location>
</feature>
<gene>
    <name evidence="3" type="ORF">BJ959_001632</name>
</gene>
<feature type="transmembrane region" description="Helical" evidence="2">
    <location>
        <begin position="100"/>
        <end position="118"/>
    </location>
</feature>
<keyword evidence="4" id="KW-1185">Reference proteome</keyword>
<protein>
    <submittedName>
        <fullName evidence="3">Uncharacterized protein</fullName>
    </submittedName>
</protein>
<dbReference type="EMBL" id="JACHBS010000001">
    <property type="protein sequence ID" value="MBB5618136.1"/>
    <property type="molecule type" value="Genomic_DNA"/>
</dbReference>
<sequence length="199" mass="22404">MDERIWKDRDDEQSPSSLGVSTGILTPIDKPRVPRWKFAVASLGTLALVSTVSQYTAALVFGIAEYVQWGDLSTGGVVGFLTAVIMWWKCADWATWRKWVLVPAAFLVLIAFLLIGQGSQALKAELLEIERQEQQISSCIELRAELDQLTTYLEAKLSRWENRTNTYSWETGPFNDVSGEPIPEYTKYEALLAQYSSNC</sequence>
<feature type="compositionally biased region" description="Polar residues" evidence="1">
    <location>
        <begin position="14"/>
        <end position="23"/>
    </location>
</feature>
<organism evidence="3 4">
    <name type="scientific">Microcella frigidaquae</name>
    <dbReference type="NCBI Taxonomy" id="424758"/>
    <lineage>
        <taxon>Bacteria</taxon>
        <taxon>Bacillati</taxon>
        <taxon>Actinomycetota</taxon>
        <taxon>Actinomycetes</taxon>
        <taxon>Micrococcales</taxon>
        <taxon>Microbacteriaceae</taxon>
        <taxon>Microcella</taxon>
    </lineage>
</organism>
<evidence type="ECO:0000313" key="3">
    <source>
        <dbReference type="EMBL" id="MBB5618136.1"/>
    </source>
</evidence>
<feature type="transmembrane region" description="Helical" evidence="2">
    <location>
        <begin position="69"/>
        <end position="88"/>
    </location>
</feature>
<dbReference type="RefSeq" id="WP_153982110.1">
    <property type="nucleotide sequence ID" value="NZ_BAAANZ010000004.1"/>
</dbReference>
<dbReference type="AlphaFoldDB" id="A0A840XIJ2"/>
<evidence type="ECO:0000256" key="1">
    <source>
        <dbReference type="SAM" id="MobiDB-lite"/>
    </source>
</evidence>
<comment type="caution">
    <text evidence="3">The sequence shown here is derived from an EMBL/GenBank/DDBJ whole genome shotgun (WGS) entry which is preliminary data.</text>
</comment>
<accession>A0A840XIJ2</accession>
<keyword evidence="2" id="KW-0812">Transmembrane</keyword>
<evidence type="ECO:0000313" key="4">
    <source>
        <dbReference type="Proteomes" id="UP000552883"/>
    </source>
</evidence>
<evidence type="ECO:0000256" key="2">
    <source>
        <dbReference type="SAM" id="Phobius"/>
    </source>
</evidence>
<feature type="region of interest" description="Disordered" evidence="1">
    <location>
        <begin position="1"/>
        <end position="23"/>
    </location>
</feature>
<dbReference type="Proteomes" id="UP000552883">
    <property type="component" value="Unassembled WGS sequence"/>
</dbReference>
<reference evidence="3 4" key="1">
    <citation type="submission" date="2020-08" db="EMBL/GenBank/DDBJ databases">
        <title>Sequencing the genomes of 1000 actinobacteria strains.</title>
        <authorList>
            <person name="Klenk H.-P."/>
        </authorList>
    </citation>
    <scope>NUCLEOTIDE SEQUENCE [LARGE SCALE GENOMIC DNA]</scope>
    <source>
        <strain evidence="3 4">DSM 23889</strain>
    </source>
</reference>
<feature type="compositionally biased region" description="Basic and acidic residues" evidence="1">
    <location>
        <begin position="1"/>
        <end position="12"/>
    </location>
</feature>
<name>A0A840XIJ2_9MICO</name>